<dbReference type="Proteomes" id="UP000653493">
    <property type="component" value="Unassembled WGS sequence"/>
</dbReference>
<gene>
    <name evidence="1" type="ORF">GCM10010238_46920</name>
</gene>
<reference evidence="1" key="2">
    <citation type="submission" date="2020-09" db="EMBL/GenBank/DDBJ databases">
        <authorList>
            <person name="Sun Q."/>
            <person name="Ohkuma M."/>
        </authorList>
    </citation>
    <scope>NUCLEOTIDE SEQUENCE</scope>
    <source>
        <strain evidence="1">JCM 4234</strain>
    </source>
</reference>
<reference evidence="1" key="1">
    <citation type="journal article" date="2014" name="Int. J. Syst. Evol. Microbiol.">
        <title>Complete genome sequence of Corynebacterium casei LMG S-19264T (=DSM 44701T), isolated from a smear-ripened cheese.</title>
        <authorList>
            <consortium name="US DOE Joint Genome Institute (JGI-PGF)"/>
            <person name="Walter F."/>
            <person name="Albersmeier A."/>
            <person name="Kalinowski J."/>
            <person name="Ruckert C."/>
        </authorList>
    </citation>
    <scope>NUCLEOTIDE SEQUENCE</scope>
    <source>
        <strain evidence="1">JCM 4234</strain>
    </source>
</reference>
<dbReference type="EMBL" id="BMSL01000016">
    <property type="protein sequence ID" value="GGS52156.1"/>
    <property type="molecule type" value="Genomic_DNA"/>
</dbReference>
<dbReference type="AlphaFoldDB" id="A0A918GPA2"/>
<comment type="caution">
    <text evidence="1">The sequence shown here is derived from an EMBL/GenBank/DDBJ whole genome shotgun (WGS) entry which is preliminary data.</text>
</comment>
<organism evidence="1 2">
    <name type="scientific">Streptomyces griseoviridis</name>
    <dbReference type="NCBI Taxonomy" id="45398"/>
    <lineage>
        <taxon>Bacteria</taxon>
        <taxon>Bacillati</taxon>
        <taxon>Actinomycetota</taxon>
        <taxon>Actinomycetes</taxon>
        <taxon>Kitasatosporales</taxon>
        <taxon>Streptomycetaceae</taxon>
        <taxon>Streptomyces</taxon>
    </lineage>
</organism>
<evidence type="ECO:0000313" key="2">
    <source>
        <dbReference type="Proteomes" id="UP000653493"/>
    </source>
</evidence>
<sequence>MPLAELSPASSLRPFGGADDTITYPVDLVLSLHRGRTAALLRALRSQQVFPTLIHGWGDERAYSALLHARQGPLTVLDVPDARWDETLAQRVRALSKLSSVVVLTPEGSDPAPLLLAGAANVMSRTAPARELASRIAAERRWLDSRRAGRGTPGYAPGSHPLRPRQSSQALFFDMLCLAARPWCCHELRLLLGPVDRPMSRRALQARIARLDERLGRAGLYVNCSAQWGRTLLLGLSDGHHSA</sequence>
<protein>
    <submittedName>
        <fullName evidence="1">Uncharacterized protein</fullName>
    </submittedName>
</protein>
<name>A0A918GPA2_STRGD</name>
<accession>A0A918GPA2</accession>
<evidence type="ECO:0000313" key="1">
    <source>
        <dbReference type="EMBL" id="GGS52156.1"/>
    </source>
</evidence>
<proteinExistence type="predicted"/>
<keyword evidence="2" id="KW-1185">Reference proteome</keyword>